<evidence type="ECO:0000256" key="4">
    <source>
        <dbReference type="ARBA" id="ARBA00023157"/>
    </source>
</evidence>
<dbReference type="PANTHER" id="PTHR23301:SF0">
    <property type="entry name" value="CHITIN-BINDING TYPE-2 DOMAIN-CONTAINING PROTEIN-RELATED"/>
    <property type="match status" value="1"/>
</dbReference>
<dbReference type="SUPFAM" id="SSF57625">
    <property type="entry name" value="Invertebrate chitin-binding proteins"/>
    <property type="match status" value="1"/>
</dbReference>
<gene>
    <name evidence="8" type="ORF">CDAR_603951</name>
</gene>
<dbReference type="Pfam" id="PF01607">
    <property type="entry name" value="CBM_14"/>
    <property type="match status" value="1"/>
</dbReference>
<evidence type="ECO:0000256" key="5">
    <source>
        <dbReference type="ARBA" id="ARBA00023180"/>
    </source>
</evidence>
<keyword evidence="9" id="KW-1185">Reference proteome</keyword>
<keyword evidence="1" id="KW-0147">Chitin-binding</keyword>
<evidence type="ECO:0000259" key="7">
    <source>
        <dbReference type="PROSITE" id="PS50940"/>
    </source>
</evidence>
<dbReference type="InterPro" id="IPR036508">
    <property type="entry name" value="Chitin-bd_dom_sf"/>
</dbReference>
<dbReference type="Gene3D" id="2.170.140.10">
    <property type="entry name" value="Chitin binding domain"/>
    <property type="match status" value="1"/>
</dbReference>
<dbReference type="SMART" id="SM00494">
    <property type="entry name" value="ChtBD2"/>
    <property type="match status" value="1"/>
</dbReference>
<feature type="domain" description="Chitin-binding type-2" evidence="7">
    <location>
        <begin position="138"/>
        <end position="193"/>
    </location>
</feature>
<comment type="caution">
    <text evidence="8">The sequence shown here is derived from an EMBL/GenBank/DDBJ whole genome shotgun (WGS) entry which is preliminary data.</text>
</comment>
<dbReference type="AlphaFoldDB" id="A0AAV4R517"/>
<dbReference type="PROSITE" id="PS50940">
    <property type="entry name" value="CHIT_BIND_II"/>
    <property type="match status" value="1"/>
</dbReference>
<feature type="compositionally biased region" description="Basic and acidic residues" evidence="6">
    <location>
        <begin position="114"/>
        <end position="132"/>
    </location>
</feature>
<organism evidence="8 9">
    <name type="scientific">Caerostris darwini</name>
    <dbReference type="NCBI Taxonomy" id="1538125"/>
    <lineage>
        <taxon>Eukaryota</taxon>
        <taxon>Metazoa</taxon>
        <taxon>Ecdysozoa</taxon>
        <taxon>Arthropoda</taxon>
        <taxon>Chelicerata</taxon>
        <taxon>Arachnida</taxon>
        <taxon>Araneae</taxon>
        <taxon>Araneomorphae</taxon>
        <taxon>Entelegynae</taxon>
        <taxon>Araneoidea</taxon>
        <taxon>Araneidae</taxon>
        <taxon>Caerostris</taxon>
    </lineage>
</organism>
<dbReference type="GO" id="GO:0008061">
    <property type="term" value="F:chitin binding"/>
    <property type="evidence" value="ECO:0007669"/>
    <property type="project" value="UniProtKB-KW"/>
</dbReference>
<keyword evidence="4" id="KW-1015">Disulfide bond</keyword>
<evidence type="ECO:0000256" key="2">
    <source>
        <dbReference type="ARBA" id="ARBA00022729"/>
    </source>
</evidence>
<keyword evidence="5" id="KW-0325">Glycoprotein</keyword>
<evidence type="ECO:0000256" key="3">
    <source>
        <dbReference type="ARBA" id="ARBA00022737"/>
    </source>
</evidence>
<feature type="region of interest" description="Disordered" evidence="6">
    <location>
        <begin position="80"/>
        <end position="132"/>
    </location>
</feature>
<dbReference type="Proteomes" id="UP001054837">
    <property type="component" value="Unassembled WGS sequence"/>
</dbReference>
<dbReference type="GO" id="GO:0005576">
    <property type="term" value="C:extracellular region"/>
    <property type="evidence" value="ECO:0007669"/>
    <property type="project" value="InterPro"/>
</dbReference>
<keyword evidence="2" id="KW-0732">Signal</keyword>
<proteinExistence type="predicted"/>
<name>A0AAV4R517_9ARAC</name>
<dbReference type="InterPro" id="IPR051940">
    <property type="entry name" value="Chitin_bind-dev_reg"/>
</dbReference>
<dbReference type="InterPro" id="IPR002557">
    <property type="entry name" value="Chitin-bd_dom"/>
</dbReference>
<sequence length="208" mass="22777">MFPSQHRCDEFVLCTNNKPEAEVQEGTLLRRQPCRSATTGPSALQPAKFLMTHMIGTTPGSEDTQCISCSSCLDKPIYPGSIHSPSLEKQRRPSSSAGKKSNKTKGSGNGKGKGKGEGRSDNEEKKKGHKELAAASVRSVCPKARGLFAHADSCHKFYQCYDGEVLMKTCPDGLLFDSDKHECAYAKEVECGERKAKSEYASKYEYDP</sequence>
<keyword evidence="3" id="KW-0677">Repeat</keyword>
<evidence type="ECO:0000256" key="1">
    <source>
        <dbReference type="ARBA" id="ARBA00022669"/>
    </source>
</evidence>
<accession>A0AAV4R517</accession>
<evidence type="ECO:0000256" key="6">
    <source>
        <dbReference type="SAM" id="MobiDB-lite"/>
    </source>
</evidence>
<dbReference type="PANTHER" id="PTHR23301">
    <property type="entry name" value="CHITIN BINDING PERITROPHIN-A"/>
    <property type="match status" value="1"/>
</dbReference>
<protein>
    <recommendedName>
        <fullName evidence="7">Chitin-binding type-2 domain-containing protein</fullName>
    </recommendedName>
</protein>
<evidence type="ECO:0000313" key="9">
    <source>
        <dbReference type="Proteomes" id="UP001054837"/>
    </source>
</evidence>
<dbReference type="EMBL" id="BPLQ01005494">
    <property type="protein sequence ID" value="GIY15183.1"/>
    <property type="molecule type" value="Genomic_DNA"/>
</dbReference>
<reference evidence="8 9" key="1">
    <citation type="submission" date="2021-06" db="EMBL/GenBank/DDBJ databases">
        <title>Caerostris darwini draft genome.</title>
        <authorList>
            <person name="Kono N."/>
            <person name="Arakawa K."/>
        </authorList>
    </citation>
    <scope>NUCLEOTIDE SEQUENCE [LARGE SCALE GENOMIC DNA]</scope>
</reference>
<evidence type="ECO:0000313" key="8">
    <source>
        <dbReference type="EMBL" id="GIY15183.1"/>
    </source>
</evidence>